<protein>
    <submittedName>
        <fullName evidence="10">Serine protease</fullName>
        <ecNumber evidence="10">3.4.21.48</ecNumber>
    </submittedName>
</protein>
<dbReference type="InterPro" id="IPR015500">
    <property type="entry name" value="Peptidase_S8_subtilisin-rel"/>
</dbReference>
<feature type="signal peptide" evidence="8">
    <location>
        <begin position="1"/>
        <end position="24"/>
    </location>
</feature>
<dbReference type="SUPFAM" id="SSF52743">
    <property type="entry name" value="Subtilisin-like"/>
    <property type="match status" value="1"/>
</dbReference>
<evidence type="ECO:0000313" key="10">
    <source>
        <dbReference type="EMBL" id="CAK7212268.1"/>
    </source>
</evidence>
<dbReference type="PROSITE" id="PS00138">
    <property type="entry name" value="SUBTILASE_SER"/>
    <property type="match status" value="1"/>
</dbReference>
<dbReference type="InterPro" id="IPR000209">
    <property type="entry name" value="Peptidase_S8/S53_dom"/>
</dbReference>
<dbReference type="InterPro" id="IPR034193">
    <property type="entry name" value="PCSK9_ProteinaseK-like"/>
</dbReference>
<reference evidence="10 11" key="1">
    <citation type="submission" date="2024-01" db="EMBL/GenBank/DDBJ databases">
        <authorList>
            <person name="Allen C."/>
            <person name="Tagirdzhanova G."/>
        </authorList>
    </citation>
    <scope>NUCLEOTIDE SEQUENCE [LARGE SCALE GENOMIC DNA]</scope>
</reference>
<dbReference type="Pfam" id="PF00082">
    <property type="entry name" value="Peptidase_S8"/>
    <property type="match status" value="1"/>
</dbReference>
<dbReference type="InterPro" id="IPR036852">
    <property type="entry name" value="Peptidase_S8/S53_dom_sf"/>
</dbReference>
<name>A0ABP0AY93_9PEZI</name>
<evidence type="ECO:0000259" key="9">
    <source>
        <dbReference type="Pfam" id="PF00082"/>
    </source>
</evidence>
<gene>
    <name evidence="10" type="primary">SUB8</name>
    <name evidence="10" type="ORF">SCUCBS95973_001406</name>
</gene>
<dbReference type="EMBL" id="CAWUHB010000005">
    <property type="protein sequence ID" value="CAK7212268.1"/>
    <property type="molecule type" value="Genomic_DNA"/>
</dbReference>
<dbReference type="PANTHER" id="PTHR43806:SF11">
    <property type="entry name" value="CEREVISIN-RELATED"/>
    <property type="match status" value="1"/>
</dbReference>
<feature type="compositionally biased region" description="Basic residues" evidence="7">
    <location>
        <begin position="92"/>
        <end position="102"/>
    </location>
</feature>
<evidence type="ECO:0000256" key="5">
    <source>
        <dbReference type="PROSITE-ProRule" id="PRU01240"/>
    </source>
</evidence>
<dbReference type="PANTHER" id="PTHR43806">
    <property type="entry name" value="PEPTIDASE S8"/>
    <property type="match status" value="1"/>
</dbReference>
<evidence type="ECO:0000256" key="8">
    <source>
        <dbReference type="SAM" id="SignalP"/>
    </source>
</evidence>
<evidence type="ECO:0000256" key="7">
    <source>
        <dbReference type="SAM" id="MobiDB-lite"/>
    </source>
</evidence>
<evidence type="ECO:0000256" key="3">
    <source>
        <dbReference type="ARBA" id="ARBA00022801"/>
    </source>
</evidence>
<dbReference type="InterPro" id="IPR022398">
    <property type="entry name" value="Peptidase_S8_His-AS"/>
</dbReference>
<dbReference type="PROSITE" id="PS51892">
    <property type="entry name" value="SUBTILASE"/>
    <property type="match status" value="1"/>
</dbReference>
<dbReference type="Proteomes" id="UP001642405">
    <property type="component" value="Unassembled WGS sequence"/>
</dbReference>
<dbReference type="InterPro" id="IPR050131">
    <property type="entry name" value="Peptidase_S8_subtilisin-like"/>
</dbReference>
<feature type="active site" description="Charge relay system" evidence="5">
    <location>
        <position position="203"/>
    </location>
</feature>
<proteinExistence type="inferred from homology"/>
<dbReference type="EC" id="3.4.21.48" evidence="10"/>
<evidence type="ECO:0000256" key="4">
    <source>
        <dbReference type="ARBA" id="ARBA00022825"/>
    </source>
</evidence>
<keyword evidence="11" id="KW-1185">Reference proteome</keyword>
<keyword evidence="3 5" id="KW-0378">Hydrolase</keyword>
<feature type="active site" description="Charge relay system" evidence="5">
    <location>
        <position position="234"/>
    </location>
</feature>
<dbReference type="GO" id="GO:0004252">
    <property type="term" value="F:serine-type endopeptidase activity"/>
    <property type="evidence" value="ECO:0007669"/>
    <property type="project" value="UniProtKB-EC"/>
</dbReference>
<evidence type="ECO:0000256" key="6">
    <source>
        <dbReference type="RuleBase" id="RU003355"/>
    </source>
</evidence>
<dbReference type="InterPro" id="IPR023827">
    <property type="entry name" value="Peptidase_S8_Asp-AS"/>
</dbReference>
<dbReference type="PROSITE" id="PS00136">
    <property type="entry name" value="SUBTILASE_ASP"/>
    <property type="match status" value="1"/>
</dbReference>
<feature type="active site" description="Charge relay system" evidence="5">
    <location>
        <position position="394"/>
    </location>
</feature>
<accession>A0ABP0AY93</accession>
<feature type="chain" id="PRO_5045510228" evidence="8">
    <location>
        <begin position="25"/>
        <end position="451"/>
    </location>
</feature>
<keyword evidence="8" id="KW-0732">Signal</keyword>
<dbReference type="Gene3D" id="3.40.50.200">
    <property type="entry name" value="Peptidase S8/S53 domain"/>
    <property type="match status" value="1"/>
</dbReference>
<dbReference type="GO" id="GO:0006508">
    <property type="term" value="P:proteolysis"/>
    <property type="evidence" value="ECO:0007669"/>
    <property type="project" value="UniProtKB-KW"/>
</dbReference>
<keyword evidence="4 5" id="KW-0720">Serine protease</keyword>
<feature type="region of interest" description="Disordered" evidence="7">
    <location>
        <begin position="89"/>
        <end position="119"/>
    </location>
</feature>
<sequence>MAPVPSFATLVALLLAASSVSVVAAPATDTEALGTKTVPQPAAAQRGFRTLNDGVKDPVPSAYIAVYKKSVSDGAVAAHQAQVAHSIARRNLERRRRRRRSKTPPGEDDSAVSEKETTSSPIQINTFRALALAHADDETMTTVYQSPEIDYVEQDSVMHACDSATQQGAPSGLSRLSHAEVDPLSGYTYDNTAGYGITAYVIDSGIQLNHTDFQGRAVWGMSAVDSLVGDDNGHGTLVAGVLGGRTFGVAKNVALVSVRIIDRYGNGTFTSFFQGLEWMYKDTKARNLTGRAVASVGTIGARNQATNDAVTSLVNAGIVFVAPAGNDGTNATALMSPASAPDSITVSAINQTTDERAFFGNYGPEVTVFAAGIDVASTYIGPSTYGAAYASGTSFSAPHVAGLAAYLMRYEGIQDPRAVKRRIIELAGYTGASVLNNGPNTTGLIANNGHM</sequence>
<evidence type="ECO:0000256" key="1">
    <source>
        <dbReference type="ARBA" id="ARBA00011073"/>
    </source>
</evidence>
<dbReference type="PRINTS" id="PR00723">
    <property type="entry name" value="SUBTILISIN"/>
</dbReference>
<dbReference type="InterPro" id="IPR023828">
    <property type="entry name" value="Peptidase_S8_Ser-AS"/>
</dbReference>
<feature type="domain" description="Peptidase S8/S53" evidence="9">
    <location>
        <begin position="196"/>
        <end position="427"/>
    </location>
</feature>
<organism evidence="10 11">
    <name type="scientific">Sporothrix curviconia</name>
    <dbReference type="NCBI Taxonomy" id="1260050"/>
    <lineage>
        <taxon>Eukaryota</taxon>
        <taxon>Fungi</taxon>
        <taxon>Dikarya</taxon>
        <taxon>Ascomycota</taxon>
        <taxon>Pezizomycotina</taxon>
        <taxon>Sordariomycetes</taxon>
        <taxon>Sordariomycetidae</taxon>
        <taxon>Ophiostomatales</taxon>
        <taxon>Ophiostomataceae</taxon>
        <taxon>Sporothrix</taxon>
    </lineage>
</organism>
<evidence type="ECO:0000313" key="11">
    <source>
        <dbReference type="Proteomes" id="UP001642405"/>
    </source>
</evidence>
<evidence type="ECO:0000256" key="2">
    <source>
        <dbReference type="ARBA" id="ARBA00022670"/>
    </source>
</evidence>
<dbReference type="CDD" id="cd04077">
    <property type="entry name" value="Peptidases_S8_PCSK9_ProteinaseK_like"/>
    <property type="match status" value="1"/>
</dbReference>
<comment type="caution">
    <text evidence="10">The sequence shown here is derived from an EMBL/GenBank/DDBJ whole genome shotgun (WGS) entry which is preliminary data.</text>
</comment>
<dbReference type="PROSITE" id="PS00137">
    <property type="entry name" value="SUBTILASE_HIS"/>
    <property type="match status" value="1"/>
</dbReference>
<keyword evidence="2 5" id="KW-0645">Protease</keyword>
<comment type="similarity">
    <text evidence="1 5 6">Belongs to the peptidase S8 family.</text>
</comment>